<evidence type="ECO:0000313" key="8">
    <source>
        <dbReference type="Proteomes" id="UP000490939"/>
    </source>
</evidence>
<dbReference type="PROSITE" id="PS50011">
    <property type="entry name" value="PROTEIN_KINASE_DOM"/>
    <property type="match status" value="1"/>
</dbReference>
<dbReference type="Gene3D" id="1.10.510.10">
    <property type="entry name" value="Transferase(Phosphotransferase) domain 1"/>
    <property type="match status" value="1"/>
</dbReference>
<dbReference type="CDD" id="cd00180">
    <property type="entry name" value="PKc"/>
    <property type="match status" value="1"/>
</dbReference>
<name>A0A8H3VKF3_VENIN</name>
<evidence type="ECO:0000256" key="3">
    <source>
        <dbReference type="ARBA" id="ARBA00022777"/>
    </source>
</evidence>
<evidence type="ECO:0000256" key="1">
    <source>
        <dbReference type="ARBA" id="ARBA00022679"/>
    </source>
</evidence>
<dbReference type="EMBL" id="WNWR01000080">
    <property type="protein sequence ID" value="KAE9991847.1"/>
    <property type="molecule type" value="Genomic_DNA"/>
</dbReference>
<proteinExistence type="predicted"/>
<accession>A0A8H3VKF3</accession>
<feature type="compositionally biased region" description="Low complexity" evidence="5">
    <location>
        <begin position="119"/>
        <end position="145"/>
    </location>
</feature>
<comment type="caution">
    <text evidence="7">The sequence shown here is derived from an EMBL/GenBank/DDBJ whole genome shotgun (WGS) entry which is preliminary data.</text>
</comment>
<dbReference type="Pfam" id="PF00069">
    <property type="entry name" value="Pkinase"/>
    <property type="match status" value="1"/>
</dbReference>
<keyword evidence="3" id="KW-0418">Kinase</keyword>
<protein>
    <recommendedName>
        <fullName evidence="6">Protein kinase domain-containing protein</fullName>
    </recommendedName>
</protein>
<evidence type="ECO:0000259" key="6">
    <source>
        <dbReference type="PROSITE" id="PS50011"/>
    </source>
</evidence>
<dbReference type="GO" id="GO:0005634">
    <property type="term" value="C:nucleus"/>
    <property type="evidence" value="ECO:0007669"/>
    <property type="project" value="TreeGrafter"/>
</dbReference>
<evidence type="ECO:0000256" key="5">
    <source>
        <dbReference type="SAM" id="MobiDB-lite"/>
    </source>
</evidence>
<keyword evidence="4" id="KW-0067">ATP-binding</keyword>
<gene>
    <name evidence="7" type="ORF">EG327_010866</name>
</gene>
<keyword evidence="8" id="KW-1185">Reference proteome</keyword>
<feature type="compositionally biased region" description="Low complexity" evidence="5">
    <location>
        <begin position="50"/>
        <end position="66"/>
    </location>
</feature>
<dbReference type="GO" id="GO:0005524">
    <property type="term" value="F:ATP binding"/>
    <property type="evidence" value="ECO:0007669"/>
    <property type="project" value="UniProtKB-KW"/>
</dbReference>
<sequence length="700" mass="78686">MQAPQIQWQTQTRPPTLRSRNPGPLSHTTSMFNLHDLETYQRTRPPPPLSLWGSSSTDSETSGELTPTASSSDLSSPYRTTTPTRVNFSTPNFEQPRFPTLSRNPFHKERPKCSPPVSPHSTPSSSASTSKSTSPTPSKATPSEASSERRYASPERSYTLSDRTYASPERTYVSSSAHGLTPIAPIPLRPIASTEPGQLRFDSAHNSPAIWHIESPASSTPTPTPGPLVSKSVEYDKLPIQQITGDLIREVIINQVHSLCARKKWNGKIIMPWAVSQPKTALLLYMCDELDAWPKAAQFAFMEMADSKHPFDEAALRGIVSNPAKILEVQWRVGIMKNLSRGGGHVEFQTQDTVPLSDHGPVGPRTGSSTIKTRVKVKYRDGADVRFYVRKRLEVHADRPKDKTAILNQIKAFTNLDHTHIAKIVSSYAQGQVVAFITPYAEANLEQYLDQWMGFSQAPQLLGWVKDLASALAYIHDQNMAHRNIRPQKILVDQNERIYFSVFGVIHPMRQSYAQLYDSYSNEPGYIYGAPEVINRRDVNTSLKSLQLADVFSLGCVFLEMVSVAKGHTIIDLKKYRSQRTQDNSFHINIASLFDWINNIVASPNKREKQVLWSNRCLGATGRMLYEEPEKRWSMTRVALRMGKPKDKEVKSTDGRLSMRRRRNSIDATANNGYLPKPTQQSAYFSEMASLQSYYTDLED</sequence>
<dbReference type="SUPFAM" id="SSF56112">
    <property type="entry name" value="Protein kinase-like (PK-like)"/>
    <property type="match status" value="1"/>
</dbReference>
<keyword evidence="2" id="KW-0547">Nucleotide-binding</keyword>
<feature type="region of interest" description="Disordered" evidence="5">
    <location>
        <begin position="1"/>
        <end position="176"/>
    </location>
</feature>
<feature type="domain" description="Protein kinase" evidence="6">
    <location>
        <begin position="333"/>
        <end position="650"/>
    </location>
</feature>
<evidence type="ECO:0000256" key="2">
    <source>
        <dbReference type="ARBA" id="ARBA00022741"/>
    </source>
</evidence>
<evidence type="ECO:0000256" key="4">
    <source>
        <dbReference type="ARBA" id="ARBA00022840"/>
    </source>
</evidence>
<feature type="compositionally biased region" description="Polar residues" evidence="5">
    <location>
        <begin position="67"/>
        <end position="93"/>
    </location>
</feature>
<dbReference type="InterPro" id="IPR000719">
    <property type="entry name" value="Prot_kinase_dom"/>
</dbReference>
<dbReference type="GO" id="GO:0005737">
    <property type="term" value="C:cytoplasm"/>
    <property type="evidence" value="ECO:0007669"/>
    <property type="project" value="TreeGrafter"/>
</dbReference>
<dbReference type="GO" id="GO:0004672">
    <property type="term" value="F:protein kinase activity"/>
    <property type="evidence" value="ECO:0007669"/>
    <property type="project" value="InterPro"/>
</dbReference>
<dbReference type="PANTHER" id="PTHR11042">
    <property type="entry name" value="EUKARYOTIC TRANSLATION INITIATION FACTOR 2-ALPHA KINASE EIF2-ALPHA KINASE -RELATED"/>
    <property type="match status" value="1"/>
</dbReference>
<feature type="compositionally biased region" description="Polar residues" evidence="5">
    <location>
        <begin position="1"/>
        <end position="14"/>
    </location>
</feature>
<evidence type="ECO:0000313" key="7">
    <source>
        <dbReference type="EMBL" id="KAE9991847.1"/>
    </source>
</evidence>
<dbReference type="Proteomes" id="UP000490939">
    <property type="component" value="Unassembled WGS sequence"/>
</dbReference>
<dbReference type="AlphaFoldDB" id="A0A8H3VKF3"/>
<dbReference type="InterPro" id="IPR011009">
    <property type="entry name" value="Kinase-like_dom_sf"/>
</dbReference>
<reference evidence="7 8" key="1">
    <citation type="submission" date="2019-07" db="EMBL/GenBank/DDBJ databases">
        <title>Venturia inaequalis Genome Resource.</title>
        <authorList>
            <person name="Lichtner F.J."/>
        </authorList>
    </citation>
    <scope>NUCLEOTIDE SEQUENCE [LARGE SCALE GENOMIC DNA]</scope>
    <source>
        <strain evidence="7 8">DMI_063113</strain>
    </source>
</reference>
<keyword evidence="1" id="KW-0808">Transferase</keyword>
<organism evidence="7 8">
    <name type="scientific">Venturia inaequalis</name>
    <name type="common">Apple scab fungus</name>
    <dbReference type="NCBI Taxonomy" id="5025"/>
    <lineage>
        <taxon>Eukaryota</taxon>
        <taxon>Fungi</taxon>
        <taxon>Dikarya</taxon>
        <taxon>Ascomycota</taxon>
        <taxon>Pezizomycotina</taxon>
        <taxon>Dothideomycetes</taxon>
        <taxon>Pleosporomycetidae</taxon>
        <taxon>Venturiales</taxon>
        <taxon>Venturiaceae</taxon>
        <taxon>Venturia</taxon>
    </lineage>
</organism>
<dbReference type="SMART" id="SM00220">
    <property type="entry name" value="S_TKc"/>
    <property type="match status" value="1"/>
</dbReference>
<dbReference type="InterPro" id="IPR050339">
    <property type="entry name" value="CC_SR_Kinase"/>
</dbReference>